<comment type="caution">
    <text evidence="1">The sequence shown here is derived from an EMBL/GenBank/DDBJ whole genome shotgun (WGS) entry which is preliminary data.</text>
</comment>
<gene>
    <name evidence="1" type="ORF">J7I44_05255</name>
</gene>
<dbReference type="Proteomes" id="UP000823790">
    <property type="component" value="Unassembled WGS sequence"/>
</dbReference>
<reference evidence="1 2" key="1">
    <citation type="submission" date="2021-04" db="EMBL/GenBank/DDBJ databases">
        <authorList>
            <person name="Huq M.A."/>
        </authorList>
    </citation>
    <scope>NUCLEOTIDE SEQUENCE [LARGE SCALE GENOMIC DNA]</scope>
    <source>
        <strain evidence="1 2">MAH-13</strain>
    </source>
</reference>
<name>A0ABS4DKW3_9GAMM</name>
<evidence type="ECO:0000313" key="2">
    <source>
        <dbReference type="Proteomes" id="UP000823790"/>
    </source>
</evidence>
<sequence>MKTFNVTTLSIPATEVSHSGQSVTARACDANGCSAWSSPVTAVKL</sequence>
<accession>A0ABS4DKW3</accession>
<protein>
    <submittedName>
        <fullName evidence="1">Uncharacterized protein</fullName>
    </submittedName>
</protein>
<proteinExistence type="predicted"/>
<evidence type="ECO:0000313" key="1">
    <source>
        <dbReference type="EMBL" id="MBP1473696.1"/>
    </source>
</evidence>
<organism evidence="1 2">
    <name type="scientific">Frateuria flava</name>
    <dbReference type="NCBI Taxonomy" id="2821489"/>
    <lineage>
        <taxon>Bacteria</taxon>
        <taxon>Pseudomonadati</taxon>
        <taxon>Pseudomonadota</taxon>
        <taxon>Gammaproteobacteria</taxon>
        <taxon>Lysobacterales</taxon>
        <taxon>Rhodanobacteraceae</taxon>
        <taxon>Frateuria</taxon>
    </lineage>
</organism>
<dbReference type="RefSeq" id="WP_209616918.1">
    <property type="nucleotide sequence ID" value="NZ_JAGJRS010000012.1"/>
</dbReference>
<dbReference type="EMBL" id="JAGJRS010000012">
    <property type="protein sequence ID" value="MBP1473696.1"/>
    <property type="molecule type" value="Genomic_DNA"/>
</dbReference>
<keyword evidence="2" id="KW-1185">Reference proteome</keyword>